<gene>
    <name evidence="12" type="ORF">LCR_06890</name>
</gene>
<keyword evidence="4 8" id="KW-0547">Nucleotide-binding</keyword>
<proteinExistence type="inferred from homology"/>
<dbReference type="FunFam" id="3.40.50.300:FF:000590">
    <property type="entry name" value="Ribosome biogenesis GTPase A"/>
    <property type="match status" value="1"/>
</dbReference>
<organism evidence="12 13">
    <name type="scientific">Aeromonas enteropelogenes</name>
    <name type="common">Aeromonas trota</name>
    <dbReference type="NCBI Taxonomy" id="29489"/>
    <lineage>
        <taxon>Bacteria</taxon>
        <taxon>Pseudomonadati</taxon>
        <taxon>Pseudomonadota</taxon>
        <taxon>Gammaproteobacteria</taxon>
        <taxon>Aeromonadales</taxon>
        <taxon>Aeromonadaceae</taxon>
        <taxon>Aeromonas</taxon>
    </lineage>
</organism>
<feature type="binding site" evidence="9">
    <location>
        <position position="168"/>
    </location>
    <ligand>
        <name>GTP</name>
        <dbReference type="ChEBI" id="CHEBI:37565"/>
    </ligand>
</feature>
<dbReference type="InterPro" id="IPR019991">
    <property type="entry name" value="GTP-bd_ribosome_bgen"/>
</dbReference>
<dbReference type="InterPro" id="IPR023179">
    <property type="entry name" value="GTP-bd_ortho_bundle_sf"/>
</dbReference>
<dbReference type="InterPro" id="IPR016478">
    <property type="entry name" value="GTPase_MTG1"/>
</dbReference>
<evidence type="ECO:0000256" key="5">
    <source>
        <dbReference type="ARBA" id="ARBA00022801"/>
    </source>
</evidence>
<dbReference type="GO" id="GO:0006412">
    <property type="term" value="P:translation"/>
    <property type="evidence" value="ECO:0007669"/>
    <property type="project" value="TreeGrafter"/>
</dbReference>
<dbReference type="GO" id="GO:0003723">
    <property type="term" value="F:RNA binding"/>
    <property type="evidence" value="ECO:0007669"/>
    <property type="project" value="UniProtKB-KW"/>
</dbReference>
<feature type="binding site" evidence="9">
    <location>
        <begin position="124"/>
        <end position="129"/>
    </location>
    <ligand>
        <name>GTP</name>
        <dbReference type="ChEBI" id="CHEBI:37565"/>
    </ligand>
</feature>
<feature type="compositionally biased region" description="Basic and acidic residues" evidence="10">
    <location>
        <begin position="288"/>
        <end position="304"/>
    </location>
</feature>
<evidence type="ECO:0000256" key="6">
    <source>
        <dbReference type="ARBA" id="ARBA00022884"/>
    </source>
</evidence>
<feature type="region of interest" description="Disordered" evidence="10">
    <location>
        <begin position="283"/>
        <end position="316"/>
    </location>
</feature>
<dbReference type="Pfam" id="PF01926">
    <property type="entry name" value="MMR_HSR1"/>
    <property type="match status" value="1"/>
</dbReference>
<evidence type="ECO:0000256" key="9">
    <source>
        <dbReference type="PIRSR" id="PIRSR006230-1"/>
    </source>
</evidence>
<dbReference type="Proteomes" id="UP000078435">
    <property type="component" value="Unassembled WGS sequence"/>
</dbReference>
<accession>A0A175VLB0</accession>
<dbReference type="PANTHER" id="PTHR45782">
    <property type="entry name" value="MITOCHONDRIAL RIBOSOME-ASSOCIATED GTPASE 1"/>
    <property type="match status" value="1"/>
</dbReference>
<keyword evidence="3 8" id="KW-0963">Cytoplasm</keyword>
<dbReference type="NCBIfam" id="TIGR03596">
    <property type="entry name" value="GTPase_YlqF"/>
    <property type="match status" value="1"/>
</dbReference>
<keyword evidence="6" id="KW-0694">RNA-binding</keyword>
<dbReference type="GO" id="GO:0005525">
    <property type="term" value="F:GTP binding"/>
    <property type="evidence" value="ECO:0007669"/>
    <property type="project" value="UniProtKB-KW"/>
</dbReference>
<evidence type="ECO:0000313" key="12">
    <source>
        <dbReference type="EMBL" id="KXU81421.1"/>
    </source>
</evidence>
<dbReference type="InterPro" id="IPR006073">
    <property type="entry name" value="GTP-bd"/>
</dbReference>
<dbReference type="Gene3D" id="3.40.50.300">
    <property type="entry name" value="P-loop containing nucleotide triphosphate hydrolases"/>
    <property type="match status" value="1"/>
</dbReference>
<evidence type="ECO:0000259" key="11">
    <source>
        <dbReference type="PROSITE" id="PS51721"/>
    </source>
</evidence>
<feature type="domain" description="CP-type G" evidence="11">
    <location>
        <begin position="14"/>
        <end position="172"/>
    </location>
</feature>
<evidence type="ECO:0000256" key="2">
    <source>
        <dbReference type="ARBA" id="ARBA00014898"/>
    </source>
</evidence>
<evidence type="ECO:0000256" key="4">
    <source>
        <dbReference type="ARBA" id="ARBA00022741"/>
    </source>
</evidence>
<comment type="caution">
    <text evidence="12">The sequence shown here is derived from an EMBL/GenBank/DDBJ whole genome shotgun (WGS) entry which is preliminary data.</text>
</comment>
<dbReference type="RefSeq" id="WP_026456485.1">
    <property type="nucleotide sequence ID" value="NZ_JMGO02000002.1"/>
</dbReference>
<comment type="similarity">
    <text evidence="8">Belongs to the TRAFAC class YlqF/YawG GTPase family. MTG1 subfamily.</text>
</comment>
<evidence type="ECO:0000313" key="13">
    <source>
        <dbReference type="Proteomes" id="UP000078435"/>
    </source>
</evidence>
<dbReference type="GO" id="GO:0003924">
    <property type="term" value="F:GTPase activity"/>
    <property type="evidence" value="ECO:0007669"/>
    <property type="project" value="TreeGrafter"/>
</dbReference>
<dbReference type="InterPro" id="IPR030378">
    <property type="entry name" value="G_CP_dom"/>
</dbReference>
<keyword evidence="5" id="KW-0378">Hydrolase</keyword>
<protein>
    <recommendedName>
        <fullName evidence="2 8">Ribosome biogenesis GTPase A</fullName>
    </recommendedName>
</protein>
<dbReference type="PIRSF" id="PIRSF006230">
    <property type="entry name" value="MG442"/>
    <property type="match status" value="1"/>
</dbReference>
<dbReference type="STRING" id="29489.VL01_02590"/>
<dbReference type="SUPFAM" id="SSF52540">
    <property type="entry name" value="P-loop containing nucleoside triphosphate hydrolases"/>
    <property type="match status" value="1"/>
</dbReference>
<dbReference type="PROSITE" id="PS51721">
    <property type="entry name" value="G_CP"/>
    <property type="match status" value="1"/>
</dbReference>
<evidence type="ECO:0000256" key="7">
    <source>
        <dbReference type="ARBA" id="ARBA00023134"/>
    </source>
</evidence>
<dbReference type="Gene3D" id="1.10.1580.10">
    <property type="match status" value="1"/>
</dbReference>
<feature type="compositionally biased region" description="Basic residues" evidence="10">
    <location>
        <begin position="305"/>
        <end position="316"/>
    </location>
</feature>
<dbReference type="FunFam" id="1.10.1580.10:FF:000003">
    <property type="entry name" value="Ribosome biogenesis GTPase A"/>
    <property type="match status" value="1"/>
</dbReference>
<dbReference type="EMBL" id="JMGO02000002">
    <property type="protein sequence ID" value="KXU81421.1"/>
    <property type="molecule type" value="Genomic_DNA"/>
</dbReference>
<dbReference type="InterPro" id="IPR027417">
    <property type="entry name" value="P-loop_NTPase"/>
</dbReference>
<evidence type="ECO:0000256" key="1">
    <source>
        <dbReference type="ARBA" id="ARBA00004496"/>
    </source>
</evidence>
<dbReference type="GO" id="GO:0005737">
    <property type="term" value="C:cytoplasm"/>
    <property type="evidence" value="ECO:0007669"/>
    <property type="project" value="UniProtKB-SubCell"/>
</dbReference>
<evidence type="ECO:0000256" key="8">
    <source>
        <dbReference type="PIRNR" id="PIRNR006230"/>
    </source>
</evidence>
<reference evidence="12 13" key="1">
    <citation type="submission" date="2016-02" db="EMBL/GenBank/DDBJ databases">
        <title>Draft genome sequence of Aeromonas trota strain 1999lcr isolated from cerebrospinal fluid (CSF).</title>
        <authorList>
            <person name="Dallagassa C.B."/>
            <person name="Prediger K.C."/>
            <person name="Weiss V.A."/>
            <person name="Assis F.E."/>
            <person name="Baura V."/>
            <person name="Cruz L.M."/>
            <person name="Souza E.M."/>
            <person name="Pedrosa F.O."/>
            <person name="Fadel-Picheth C.M."/>
        </authorList>
    </citation>
    <scope>NUCLEOTIDE SEQUENCE [LARGE SCALE GENOMIC DNA]</scope>
    <source>
        <strain evidence="12 13">1999lcr</strain>
    </source>
</reference>
<dbReference type="AlphaFoldDB" id="A0A175VLB0"/>
<keyword evidence="7 8" id="KW-0342">GTP-binding</keyword>
<evidence type="ECO:0000256" key="3">
    <source>
        <dbReference type="ARBA" id="ARBA00022490"/>
    </source>
</evidence>
<evidence type="ECO:0000256" key="10">
    <source>
        <dbReference type="SAM" id="MobiDB-lite"/>
    </source>
</evidence>
<dbReference type="OrthoDB" id="9779790at2"/>
<dbReference type="CDD" id="cd01856">
    <property type="entry name" value="YlqF"/>
    <property type="match status" value="1"/>
</dbReference>
<comment type="subcellular location">
    <subcellularLocation>
        <location evidence="1 8">Cytoplasm</location>
    </subcellularLocation>
</comment>
<name>A0A175VLB0_AEREN</name>
<sequence>MSINWFPGHMHKARKEIAEVMPQVDVIIEMLDARIPFSSENPLVPELRGDTPVIKVLNKADLADPAITELWVAHMEKEKGIKALPLTQQEPEKIKQLLTLCHEMLPERNLELRGVRAMIMGIPNVGKSTLINTLAGRIIARTGNEAGVTKSQQRIKLDNNVILTDTPGFLWPKLNPPSCGYRLAITAAIKDTVYDYADIAMFAADYFLKAYPERIKERYRLDELPETEIELLDLIARQRGFMRKGGLSDLHKASEILVNEFRSGLLGRISLETPQMVSSEIVEADAEAEQKAKEKAEREEERQARARRKYAKKRQR</sequence>
<dbReference type="PANTHER" id="PTHR45782:SF4">
    <property type="entry name" value="MITOCHONDRIAL RIBOSOME-ASSOCIATED GTPASE 1"/>
    <property type="match status" value="1"/>
</dbReference>
<feature type="binding site" evidence="9">
    <location>
        <begin position="58"/>
        <end position="61"/>
    </location>
    <ligand>
        <name>GTP</name>
        <dbReference type="ChEBI" id="CHEBI:37565"/>
    </ligand>
</feature>
<comment type="function">
    <text evidence="8">Required for a late step of 50S ribosomal subunit assembly. Has GTPase activity.</text>
</comment>